<sequence length="240" mass="26573">MNYVKTKKKPTKEHGSTDLKDLMNLWERLEAKGLLQKKAASLSFRLPGRKPEAFLLINRGSGKGAKVQTDQFDIHGQTTILDSERLAVIHFHASMYKARPDIGAIACFQPIWGSLLKTLKDPLPLVFDEQCRQLGAPVVPIHKSEDGSAIADSVLLNGANAFLDTNGVVITSVTREKAIYNCELIEKCSKAYLLAHATGGKIRRIPWFVRWIAKNRLIKDERKAAAAYALGKAPTGFTAY</sequence>
<reference evidence="2" key="1">
    <citation type="journal article" date="2019" name="PLoS Negl. Trop. Dis.">
        <title>Revisiting the worldwide diversity of Leptospira species in the environment.</title>
        <authorList>
            <person name="Vincent A.T."/>
            <person name="Schiettekatte O."/>
            <person name="Bourhy P."/>
            <person name="Veyrier F.J."/>
            <person name="Picardeau M."/>
        </authorList>
    </citation>
    <scope>NUCLEOTIDE SEQUENCE [LARGE SCALE GENOMIC DNA]</scope>
    <source>
        <strain evidence="2">201400974</strain>
    </source>
</reference>
<gene>
    <name evidence="2" type="ORF">EHS11_10215</name>
</gene>
<dbReference type="SUPFAM" id="SSF53639">
    <property type="entry name" value="AraD/HMP-PK domain-like"/>
    <property type="match status" value="1"/>
</dbReference>
<keyword evidence="3" id="KW-1185">Reference proteome</keyword>
<dbReference type="Gene3D" id="3.40.225.10">
    <property type="entry name" value="Class II aldolase/adducin N-terminal domain"/>
    <property type="match status" value="1"/>
</dbReference>
<accession>A0A4R9LNB0</accession>
<dbReference type="RefSeq" id="WP_135764310.1">
    <property type="nucleotide sequence ID" value="NZ_RQHV01000045.1"/>
</dbReference>
<comment type="caution">
    <text evidence="2">The sequence shown here is derived from an EMBL/GenBank/DDBJ whole genome shotgun (WGS) entry which is preliminary data.</text>
</comment>
<name>A0A4R9LNB0_9LEPT</name>
<protein>
    <submittedName>
        <fullName evidence="2">Aldose epimerase</fullName>
    </submittedName>
</protein>
<evidence type="ECO:0000313" key="2">
    <source>
        <dbReference type="EMBL" id="TGN10247.1"/>
    </source>
</evidence>
<proteinExistence type="predicted"/>
<dbReference type="EMBL" id="RQHV01000045">
    <property type="protein sequence ID" value="TGN10247.1"/>
    <property type="molecule type" value="Genomic_DNA"/>
</dbReference>
<dbReference type="InterPro" id="IPR036409">
    <property type="entry name" value="Aldolase_II/adducin_N_sf"/>
</dbReference>
<dbReference type="SMART" id="SM01007">
    <property type="entry name" value="Aldolase_II"/>
    <property type="match status" value="1"/>
</dbReference>
<evidence type="ECO:0000313" key="3">
    <source>
        <dbReference type="Proteomes" id="UP000298264"/>
    </source>
</evidence>
<dbReference type="InterPro" id="IPR001303">
    <property type="entry name" value="Aldolase_II/adducin_N"/>
</dbReference>
<dbReference type="Proteomes" id="UP000298264">
    <property type="component" value="Unassembled WGS sequence"/>
</dbReference>
<evidence type="ECO:0000259" key="1">
    <source>
        <dbReference type="SMART" id="SM01007"/>
    </source>
</evidence>
<dbReference type="Pfam" id="PF00596">
    <property type="entry name" value="Aldolase_II"/>
    <property type="match status" value="1"/>
</dbReference>
<feature type="domain" description="Class II aldolase/adducin N-terminal" evidence="1">
    <location>
        <begin position="20"/>
        <end position="193"/>
    </location>
</feature>
<dbReference type="OrthoDB" id="323529at2"/>
<organism evidence="2 3">
    <name type="scientific">Leptospira ilyithenensis</name>
    <dbReference type="NCBI Taxonomy" id="2484901"/>
    <lineage>
        <taxon>Bacteria</taxon>
        <taxon>Pseudomonadati</taxon>
        <taxon>Spirochaetota</taxon>
        <taxon>Spirochaetia</taxon>
        <taxon>Leptospirales</taxon>
        <taxon>Leptospiraceae</taxon>
        <taxon>Leptospira</taxon>
    </lineage>
</organism>
<dbReference type="AlphaFoldDB" id="A0A4R9LNB0"/>